<name>A0A7W9VUM0_9HYPH</name>
<dbReference type="GO" id="GO:0006865">
    <property type="term" value="P:amino acid transport"/>
    <property type="evidence" value="ECO:0007669"/>
    <property type="project" value="UniProtKB-KW"/>
</dbReference>
<comment type="subcellular location">
    <subcellularLocation>
        <location evidence="1">Cell inner membrane</location>
        <topology evidence="1">Multi-pass membrane protein</topology>
    </subcellularLocation>
    <subcellularLocation>
        <location evidence="12">Cell membrane</location>
        <topology evidence="12">Multi-pass membrane protein</topology>
    </subcellularLocation>
</comment>
<keyword evidence="6" id="KW-0029">Amino-acid transport</keyword>
<evidence type="ECO:0000256" key="6">
    <source>
        <dbReference type="ARBA" id="ARBA00022970"/>
    </source>
</evidence>
<dbReference type="RefSeq" id="WP_183825958.1">
    <property type="nucleotide sequence ID" value="NZ_JACHEU010000001.1"/>
</dbReference>
<dbReference type="PANTHER" id="PTHR30614:SF0">
    <property type="entry name" value="L-CYSTINE TRANSPORT SYSTEM PERMEASE PROTEIN TCYL"/>
    <property type="match status" value="1"/>
</dbReference>
<evidence type="ECO:0000256" key="5">
    <source>
        <dbReference type="ARBA" id="ARBA00022692"/>
    </source>
</evidence>
<proteinExistence type="inferred from homology"/>
<evidence type="ECO:0000256" key="10">
    <source>
        <dbReference type="ARBA" id="ARBA00062718"/>
    </source>
</evidence>
<sequence>MRGRVIWVIALLILTYVVAGIALNPAMRWDVIAEYITAPLILRGLWLTISITAGAAAIGLAGGLIVAMARMSENPLIRVIATGYVNLFRALPLLVQILIWYNLGTFLPELGIGIPFTDIGFYAPTNDVLSPMAACLVALGLNQSAYMGEIIRGGLLSVQHGQIEAAVALGMTRTKVFWRVVAPQAARSIIPPMGNDIINLLKATSLVSVVGVGDLMTRAQGIYAATYQVIPLLLVASFWYLVLTALLAFAQNALERRFSAGTQPDHHDTRRNPKAEPLRLQISAREAV</sequence>
<comment type="similarity">
    <text evidence="2">Belongs to the binding-protein-dependent transport system permease family. HisMQ subfamily.</text>
</comment>
<evidence type="ECO:0000313" key="15">
    <source>
        <dbReference type="Proteomes" id="UP000533306"/>
    </source>
</evidence>
<protein>
    <recommendedName>
        <fullName evidence="11">Glutamate/aspartate import permease protein GltK</fullName>
    </recommendedName>
</protein>
<keyword evidence="3 12" id="KW-0813">Transport</keyword>
<evidence type="ECO:0000256" key="3">
    <source>
        <dbReference type="ARBA" id="ARBA00022448"/>
    </source>
</evidence>
<dbReference type="GO" id="GO:0022857">
    <property type="term" value="F:transmembrane transporter activity"/>
    <property type="evidence" value="ECO:0007669"/>
    <property type="project" value="InterPro"/>
</dbReference>
<feature type="transmembrane region" description="Helical" evidence="12">
    <location>
        <begin position="79"/>
        <end position="101"/>
    </location>
</feature>
<comment type="caution">
    <text evidence="14">The sequence shown here is derived from an EMBL/GenBank/DDBJ whole genome shotgun (WGS) entry which is preliminary data.</text>
</comment>
<accession>A0A7W9VUM0</accession>
<dbReference type="EMBL" id="JACHEU010000001">
    <property type="protein sequence ID" value="MBB6011325.1"/>
    <property type="molecule type" value="Genomic_DNA"/>
</dbReference>
<evidence type="ECO:0000256" key="2">
    <source>
        <dbReference type="ARBA" id="ARBA00010072"/>
    </source>
</evidence>
<dbReference type="InterPro" id="IPR000515">
    <property type="entry name" value="MetI-like"/>
</dbReference>
<dbReference type="SUPFAM" id="SSF161098">
    <property type="entry name" value="MetI-like"/>
    <property type="match status" value="1"/>
</dbReference>
<keyword evidence="7 12" id="KW-1133">Transmembrane helix</keyword>
<feature type="transmembrane region" description="Helical" evidence="12">
    <location>
        <begin position="44"/>
        <end position="67"/>
    </location>
</feature>
<dbReference type="FunFam" id="1.10.3720.10:FF:000006">
    <property type="entry name" value="Glutamate/aspartate ABC transporter, permease protein GltK"/>
    <property type="match status" value="1"/>
</dbReference>
<dbReference type="Proteomes" id="UP000533306">
    <property type="component" value="Unassembled WGS sequence"/>
</dbReference>
<feature type="transmembrane region" description="Helical" evidence="12">
    <location>
        <begin position="229"/>
        <end position="250"/>
    </location>
</feature>
<dbReference type="CDD" id="cd06261">
    <property type="entry name" value="TM_PBP2"/>
    <property type="match status" value="1"/>
</dbReference>
<evidence type="ECO:0000256" key="8">
    <source>
        <dbReference type="ARBA" id="ARBA00023136"/>
    </source>
</evidence>
<evidence type="ECO:0000313" key="14">
    <source>
        <dbReference type="EMBL" id="MBB6011325.1"/>
    </source>
</evidence>
<organism evidence="14 15">
    <name type="scientific">Aquamicrobium lusatiense</name>
    <dbReference type="NCBI Taxonomy" id="89772"/>
    <lineage>
        <taxon>Bacteria</taxon>
        <taxon>Pseudomonadati</taxon>
        <taxon>Pseudomonadota</taxon>
        <taxon>Alphaproteobacteria</taxon>
        <taxon>Hyphomicrobiales</taxon>
        <taxon>Phyllobacteriaceae</taxon>
        <taxon>Aquamicrobium</taxon>
    </lineage>
</organism>
<dbReference type="InterPro" id="IPR043429">
    <property type="entry name" value="ArtM/GltK/GlnP/TcyL/YhdX-like"/>
</dbReference>
<evidence type="ECO:0000256" key="7">
    <source>
        <dbReference type="ARBA" id="ARBA00022989"/>
    </source>
</evidence>
<keyword evidence="4" id="KW-1003">Cell membrane</keyword>
<dbReference type="InterPro" id="IPR035906">
    <property type="entry name" value="MetI-like_sf"/>
</dbReference>
<dbReference type="PROSITE" id="PS50928">
    <property type="entry name" value="ABC_TM1"/>
    <property type="match status" value="1"/>
</dbReference>
<evidence type="ECO:0000256" key="9">
    <source>
        <dbReference type="ARBA" id="ARBA00060298"/>
    </source>
</evidence>
<evidence type="ECO:0000256" key="4">
    <source>
        <dbReference type="ARBA" id="ARBA00022475"/>
    </source>
</evidence>
<dbReference type="InterPro" id="IPR010065">
    <property type="entry name" value="AA_ABC_transptr_permease_3TM"/>
</dbReference>
<keyword evidence="5 12" id="KW-0812">Transmembrane</keyword>
<evidence type="ECO:0000256" key="12">
    <source>
        <dbReference type="RuleBase" id="RU363032"/>
    </source>
</evidence>
<keyword evidence="15" id="KW-1185">Reference proteome</keyword>
<evidence type="ECO:0000256" key="11">
    <source>
        <dbReference type="ARBA" id="ARBA00073645"/>
    </source>
</evidence>
<evidence type="ECO:0000259" key="13">
    <source>
        <dbReference type="PROSITE" id="PS50928"/>
    </source>
</evidence>
<dbReference type="GO" id="GO:0043190">
    <property type="term" value="C:ATP-binding cassette (ABC) transporter complex"/>
    <property type="evidence" value="ECO:0007669"/>
    <property type="project" value="InterPro"/>
</dbReference>
<comment type="function">
    <text evidence="9">Part of the ABC transporter complex GltIJKL involved in glutamate and aspartate uptake. Probably responsible for the translocation of the substrate across the membrane.</text>
</comment>
<gene>
    <name evidence="14" type="ORF">HNR59_000670</name>
</gene>
<comment type="subunit">
    <text evidence="10">The complex is composed of two ATP-binding proteins (GltL), two transmembrane proteins (GltJ and GltK) and a solute-binding protein (GltI).</text>
</comment>
<dbReference type="Gene3D" id="1.10.3720.10">
    <property type="entry name" value="MetI-like"/>
    <property type="match status" value="1"/>
</dbReference>
<dbReference type="Pfam" id="PF00528">
    <property type="entry name" value="BPD_transp_1"/>
    <property type="match status" value="1"/>
</dbReference>
<feature type="domain" description="ABC transmembrane type-1" evidence="13">
    <location>
        <begin position="45"/>
        <end position="251"/>
    </location>
</feature>
<dbReference type="AlphaFoldDB" id="A0A7W9VUM0"/>
<dbReference type="NCBIfam" id="TIGR01726">
    <property type="entry name" value="HEQRo_perm_3TM"/>
    <property type="match status" value="1"/>
</dbReference>
<reference evidence="14 15" key="1">
    <citation type="submission" date="2020-08" db="EMBL/GenBank/DDBJ databases">
        <title>Genomic Encyclopedia of Type Strains, Phase IV (KMG-IV): sequencing the most valuable type-strain genomes for metagenomic binning, comparative biology and taxonomic classification.</title>
        <authorList>
            <person name="Goeker M."/>
        </authorList>
    </citation>
    <scope>NUCLEOTIDE SEQUENCE [LARGE SCALE GENOMIC DNA]</scope>
    <source>
        <strain evidence="14 15">DSM 11099</strain>
    </source>
</reference>
<keyword evidence="8 12" id="KW-0472">Membrane</keyword>
<dbReference type="PANTHER" id="PTHR30614">
    <property type="entry name" value="MEMBRANE COMPONENT OF AMINO ACID ABC TRANSPORTER"/>
    <property type="match status" value="1"/>
</dbReference>
<evidence type="ECO:0000256" key="1">
    <source>
        <dbReference type="ARBA" id="ARBA00004429"/>
    </source>
</evidence>